<protein>
    <recommendedName>
        <fullName evidence="3">GNAT family N-acetyltransferase</fullName>
    </recommendedName>
</protein>
<keyword evidence="2" id="KW-1185">Reference proteome</keyword>
<organism evidence="1 2">
    <name type="scientific">Brevibacillus fluminis</name>
    <dbReference type="NCBI Taxonomy" id="511487"/>
    <lineage>
        <taxon>Bacteria</taxon>
        <taxon>Bacillati</taxon>
        <taxon>Bacillota</taxon>
        <taxon>Bacilli</taxon>
        <taxon>Bacillales</taxon>
        <taxon>Paenibacillaceae</taxon>
        <taxon>Brevibacillus</taxon>
    </lineage>
</organism>
<dbReference type="EMBL" id="RHHQ01000018">
    <property type="protein sequence ID" value="RNB83386.1"/>
    <property type="molecule type" value="Genomic_DNA"/>
</dbReference>
<comment type="caution">
    <text evidence="1">The sequence shown here is derived from an EMBL/GenBank/DDBJ whole genome shotgun (WGS) entry which is preliminary data.</text>
</comment>
<dbReference type="Proteomes" id="UP000271031">
    <property type="component" value="Unassembled WGS sequence"/>
</dbReference>
<dbReference type="RefSeq" id="WP_122920118.1">
    <property type="nucleotide sequence ID" value="NZ_RHHQ01000018.1"/>
</dbReference>
<evidence type="ECO:0008006" key="3">
    <source>
        <dbReference type="Google" id="ProtNLM"/>
    </source>
</evidence>
<evidence type="ECO:0000313" key="2">
    <source>
        <dbReference type="Proteomes" id="UP000271031"/>
    </source>
</evidence>
<accession>A0A3M8D5M0</accession>
<dbReference type="AlphaFoldDB" id="A0A3M8D5M0"/>
<proteinExistence type="predicted"/>
<evidence type="ECO:0000313" key="1">
    <source>
        <dbReference type="EMBL" id="RNB83386.1"/>
    </source>
</evidence>
<reference evidence="1 2" key="1">
    <citation type="submission" date="2018-10" db="EMBL/GenBank/DDBJ databases">
        <title>Phylogenomics of Brevibacillus.</title>
        <authorList>
            <person name="Dunlap C."/>
        </authorList>
    </citation>
    <scope>NUCLEOTIDE SEQUENCE [LARGE SCALE GENOMIC DNA]</scope>
    <source>
        <strain evidence="1 2">JCM 15716</strain>
    </source>
</reference>
<name>A0A3M8D5M0_9BACL</name>
<dbReference type="OrthoDB" id="2653709at2"/>
<sequence length="170" mass="19588">MSCTFSACASEMDYQNYLEFLLEHYRDLHLPYPFPVSLSFIASPVLMQQGSILCFDESEDRNIGALGYILGTGENHYQDTHVVQIQAVYLLEPYRSHTVFRKGLQFFTDHIVKQHEVSEIRFFAPADDKLHRLLTKVSERIATRETDSGPLNEYRAAFSEWLAKVARFSG</sequence>
<gene>
    <name evidence="1" type="ORF">EDM56_22235</name>
</gene>